<sequence>MASLAYIDLLVATAVLLIRARDWVERVRTVEFEVMSGAIWENLQAVRAAYPNVDDYEQGVELALHGAMLNLLYSYVVWYA</sequence>
<organism evidence="1 2">
    <name type="scientific">Deinococcus malanensis</name>
    <dbReference type="NCBI Taxonomy" id="1706855"/>
    <lineage>
        <taxon>Bacteria</taxon>
        <taxon>Thermotogati</taxon>
        <taxon>Deinococcota</taxon>
        <taxon>Deinococci</taxon>
        <taxon>Deinococcales</taxon>
        <taxon>Deinococcaceae</taxon>
        <taxon>Deinococcus</taxon>
    </lineage>
</organism>
<evidence type="ECO:0000313" key="2">
    <source>
        <dbReference type="Proteomes" id="UP000647587"/>
    </source>
</evidence>
<dbReference type="EMBL" id="BMPP01000024">
    <property type="protein sequence ID" value="GGK40762.1"/>
    <property type="molecule type" value="Genomic_DNA"/>
</dbReference>
<reference evidence="2" key="1">
    <citation type="journal article" date="2019" name="Int. J. Syst. Evol. Microbiol.">
        <title>The Global Catalogue of Microorganisms (GCM) 10K type strain sequencing project: providing services to taxonomists for standard genome sequencing and annotation.</title>
        <authorList>
            <consortium name="The Broad Institute Genomics Platform"/>
            <consortium name="The Broad Institute Genome Sequencing Center for Infectious Disease"/>
            <person name="Wu L."/>
            <person name="Ma J."/>
        </authorList>
    </citation>
    <scope>NUCLEOTIDE SEQUENCE [LARGE SCALE GENOMIC DNA]</scope>
    <source>
        <strain evidence="2">JCM 30331</strain>
    </source>
</reference>
<gene>
    <name evidence="1" type="ORF">GCM10008955_38140</name>
</gene>
<proteinExistence type="predicted"/>
<name>A0ABQ2F520_9DEIO</name>
<evidence type="ECO:0000313" key="1">
    <source>
        <dbReference type="EMBL" id="GGK40762.1"/>
    </source>
</evidence>
<keyword evidence="2" id="KW-1185">Reference proteome</keyword>
<comment type="caution">
    <text evidence="1">The sequence shown here is derived from an EMBL/GenBank/DDBJ whole genome shotgun (WGS) entry which is preliminary data.</text>
</comment>
<dbReference type="RefSeq" id="WP_189011638.1">
    <property type="nucleotide sequence ID" value="NZ_BMPP01000024.1"/>
</dbReference>
<accession>A0ABQ2F520</accession>
<dbReference type="Proteomes" id="UP000647587">
    <property type="component" value="Unassembled WGS sequence"/>
</dbReference>
<protein>
    <submittedName>
        <fullName evidence="1">Uncharacterized protein</fullName>
    </submittedName>
</protein>